<name>A0ABW3W0S1_9ACTN</name>
<dbReference type="Proteomes" id="UP001597229">
    <property type="component" value="Unassembled WGS sequence"/>
</dbReference>
<dbReference type="InterPro" id="IPR011749">
    <property type="entry name" value="CHP02243"/>
</dbReference>
<reference evidence="3" key="1">
    <citation type="journal article" date="2019" name="Int. J. Syst. Evol. Microbiol.">
        <title>The Global Catalogue of Microorganisms (GCM) 10K type strain sequencing project: providing services to taxonomists for standard genome sequencing and annotation.</title>
        <authorList>
            <consortium name="The Broad Institute Genomics Platform"/>
            <consortium name="The Broad Institute Genome Sequencing Center for Infectious Disease"/>
            <person name="Wu L."/>
            <person name="Ma J."/>
        </authorList>
    </citation>
    <scope>NUCLEOTIDE SEQUENCE [LARGE SCALE GENOMIC DNA]</scope>
    <source>
        <strain evidence="3">CCUG 52478</strain>
    </source>
</reference>
<accession>A0ABW3W0S1</accession>
<proteinExistence type="predicted"/>
<dbReference type="EMBL" id="JBHTLX010000016">
    <property type="protein sequence ID" value="MFD1248422.1"/>
    <property type="molecule type" value="Genomic_DNA"/>
</dbReference>
<gene>
    <name evidence="2" type="ORF">ACFQ3F_11555</name>
</gene>
<comment type="caution">
    <text evidence="2">The sequence shown here is derived from an EMBL/GenBank/DDBJ whole genome shotgun (WGS) entry which is preliminary data.</text>
</comment>
<dbReference type="RefSeq" id="WP_367917936.1">
    <property type="nucleotide sequence ID" value="NZ_BAABAC010000006.1"/>
</dbReference>
<organism evidence="2 3">
    <name type="scientific">Nocardioides ginsengisoli</name>
    <dbReference type="NCBI Taxonomy" id="363868"/>
    <lineage>
        <taxon>Bacteria</taxon>
        <taxon>Bacillati</taxon>
        <taxon>Actinomycetota</taxon>
        <taxon>Actinomycetes</taxon>
        <taxon>Propionibacteriales</taxon>
        <taxon>Nocardioidaceae</taxon>
        <taxon>Nocardioides</taxon>
    </lineage>
</organism>
<keyword evidence="3" id="KW-1185">Reference proteome</keyword>
<dbReference type="NCBIfam" id="TIGR02243">
    <property type="entry name" value="putative baseplate assembly protein"/>
    <property type="match status" value="1"/>
</dbReference>
<evidence type="ECO:0000313" key="3">
    <source>
        <dbReference type="Proteomes" id="UP001597229"/>
    </source>
</evidence>
<protein>
    <submittedName>
        <fullName evidence="2">Baseplate assembly protein</fullName>
    </submittedName>
</protein>
<feature type="region of interest" description="Disordered" evidence="1">
    <location>
        <begin position="711"/>
        <end position="733"/>
    </location>
</feature>
<evidence type="ECO:0000313" key="2">
    <source>
        <dbReference type="EMBL" id="MFD1248422.1"/>
    </source>
</evidence>
<sequence length="733" mass="78135">MPLRTPVLDDRSYAQLRDELVARIPVFAPEWTDHNPSDPGITLLELFAFLGENLLYRFNQIPDATKVAFLDLLGIPMLPATPATGLVRFETKEPAGVLVEQHTRVLAGDVPFQTLREVTAWPIGARAAIRMPVTEELDRETLEYVGRAAAAVGASTTEIRAYRTSWGAYEPMKPGGDVLDPATSIDGTLYVALTSALPDLTALAGGRVTLGFVPESDVPTMQVRALDPCAGEGQAPPSPPMEWQVATVVPVAGAADPATADPIWRALDVVGDTTAGLTGPGVVELRLPADLSDIGVYVPADPEALGAGDQPPLVEDTELQRTIVAWLRVFRPGGGAIPAAESVVVNAAAVEQSVTSTAEFLGVGTGEPGQTRSLVHAGVLGDVVVDVEEQGRWVTWEHVDDFRASGIDDRHVVVDRESGAVSCGDGRRGRVWQVGERIRVRSYRSGGGAAGNVGPLAIKAAPDCPKATVVNDLPMRGGADAERLPDAMARIPAEFRTRDRAVTASDFRELAERAGVARAEVLPLFHPLTPHETAPGVVSVVVWPRVDVAHPTAPRPDRVLLDQVCRYLDCRRLVTTELHVIPPTYRRIAVSVGVTVLPGHGAEAVRRWVERVLRQLLAPLPPYGPAGRGWPLGRRVFAPELEAAALQVEGVEYLTPSPMPGSGCLVGIRLAEETAPGVWSEPLSRSIDLEAWEVPELVAVTVVQGEALPPGQVVDPPTPTGPAVPVRSPLEVC</sequence>
<evidence type="ECO:0000256" key="1">
    <source>
        <dbReference type="SAM" id="MobiDB-lite"/>
    </source>
</evidence>